<evidence type="ECO:0000256" key="1">
    <source>
        <dbReference type="SAM" id="MobiDB-lite"/>
    </source>
</evidence>
<keyword evidence="3" id="KW-1185">Reference proteome</keyword>
<accession>A0A432MP64</accession>
<comment type="caution">
    <text evidence="2">The sequence shown here is derived from an EMBL/GenBank/DDBJ whole genome shotgun (WGS) entry which is preliminary data.</text>
</comment>
<protein>
    <submittedName>
        <fullName evidence="2">Uncharacterized protein</fullName>
    </submittedName>
</protein>
<organism evidence="2 3">
    <name type="scientific">Tautonia sociabilis</name>
    <dbReference type="NCBI Taxonomy" id="2080755"/>
    <lineage>
        <taxon>Bacteria</taxon>
        <taxon>Pseudomonadati</taxon>
        <taxon>Planctomycetota</taxon>
        <taxon>Planctomycetia</taxon>
        <taxon>Isosphaerales</taxon>
        <taxon>Isosphaeraceae</taxon>
        <taxon>Tautonia</taxon>
    </lineage>
</organism>
<sequence>MHGLRSQIAKTLLAFPTVLVALPGCGGGAGEPGFNQEFEPPAAAPPAVENPADTGEDLSPRERR</sequence>
<evidence type="ECO:0000313" key="3">
    <source>
        <dbReference type="Proteomes" id="UP000280296"/>
    </source>
</evidence>
<evidence type="ECO:0000313" key="2">
    <source>
        <dbReference type="EMBL" id="RUL89110.1"/>
    </source>
</evidence>
<dbReference type="Proteomes" id="UP000280296">
    <property type="component" value="Unassembled WGS sequence"/>
</dbReference>
<reference evidence="2 3" key="1">
    <citation type="submission" date="2018-12" db="EMBL/GenBank/DDBJ databases">
        <authorList>
            <person name="Toschakov S.V."/>
        </authorList>
    </citation>
    <scope>NUCLEOTIDE SEQUENCE [LARGE SCALE GENOMIC DNA]</scope>
    <source>
        <strain evidence="2 3">GM2012</strain>
    </source>
</reference>
<feature type="region of interest" description="Disordered" evidence="1">
    <location>
        <begin position="25"/>
        <end position="64"/>
    </location>
</feature>
<gene>
    <name evidence="2" type="ORF">TsocGM_03050</name>
</gene>
<reference evidence="2 3" key="2">
    <citation type="submission" date="2019-01" db="EMBL/GenBank/DDBJ databases">
        <title>Tautonia sociabilis, a novel thermotolerant planctomycete of Isosphaeraceae family, isolated from a 4000 m deep subterranean habitat.</title>
        <authorList>
            <person name="Kovaleva O.L."/>
            <person name="Elcheninov A.G."/>
            <person name="Van Heerden E."/>
            <person name="Toshchakov S.V."/>
            <person name="Novikov A."/>
            <person name="Bonch-Osmolovskaya E.A."/>
            <person name="Kublanov I.V."/>
        </authorList>
    </citation>
    <scope>NUCLEOTIDE SEQUENCE [LARGE SCALE GENOMIC DNA]</scope>
    <source>
        <strain evidence="2 3">GM2012</strain>
    </source>
</reference>
<dbReference type="EMBL" id="RYZH01000004">
    <property type="protein sequence ID" value="RUL89110.1"/>
    <property type="molecule type" value="Genomic_DNA"/>
</dbReference>
<name>A0A432MP64_9BACT</name>
<proteinExistence type="predicted"/>
<dbReference type="RefSeq" id="WP_126723845.1">
    <property type="nucleotide sequence ID" value="NZ_RYZH01000004.1"/>
</dbReference>
<dbReference type="AlphaFoldDB" id="A0A432MP64"/>